<keyword evidence="5" id="KW-1185">Reference proteome</keyword>
<dbReference type="Gene3D" id="3.40.190.10">
    <property type="entry name" value="Periplasmic binding protein-like II"/>
    <property type="match status" value="2"/>
</dbReference>
<accession>A0ABV6AVR6</accession>
<comment type="similarity">
    <text evidence="1">Belongs to the phosphate/phosphite/phosphonate binding protein family.</text>
</comment>
<feature type="signal peptide" evidence="3">
    <location>
        <begin position="1"/>
        <end position="19"/>
    </location>
</feature>
<dbReference type="InterPro" id="IPR005770">
    <property type="entry name" value="PhnD"/>
</dbReference>
<feature type="chain" id="PRO_5045690728" evidence="3">
    <location>
        <begin position="20"/>
        <end position="285"/>
    </location>
</feature>
<dbReference type="RefSeq" id="WP_380006886.1">
    <property type="nucleotide sequence ID" value="NZ_JBHLYR010000021.1"/>
</dbReference>
<dbReference type="PANTHER" id="PTHR35841:SF1">
    <property type="entry name" value="PHOSPHONATES-BINDING PERIPLASMIC PROTEIN"/>
    <property type="match status" value="1"/>
</dbReference>
<dbReference type="NCBIfam" id="TIGR03431">
    <property type="entry name" value="PhnD"/>
    <property type="match status" value="1"/>
</dbReference>
<keyword evidence="2 3" id="KW-0732">Signal</keyword>
<dbReference type="EMBL" id="JBHLYR010000021">
    <property type="protein sequence ID" value="MFB9991590.1"/>
    <property type="molecule type" value="Genomic_DNA"/>
</dbReference>
<protein>
    <submittedName>
        <fullName evidence="4">Phosphonate ABC transporter substrate-binding protein</fullName>
    </submittedName>
</protein>
<evidence type="ECO:0000313" key="5">
    <source>
        <dbReference type="Proteomes" id="UP001589733"/>
    </source>
</evidence>
<comment type="caution">
    <text evidence="4">The sequence shown here is derived from an EMBL/GenBank/DDBJ whole genome shotgun (WGS) entry which is preliminary data.</text>
</comment>
<dbReference type="PANTHER" id="PTHR35841">
    <property type="entry name" value="PHOSPHONATES-BINDING PERIPLASMIC PROTEIN"/>
    <property type="match status" value="1"/>
</dbReference>
<dbReference type="CDD" id="cd01071">
    <property type="entry name" value="PBP2_PhnD_like"/>
    <property type="match status" value="1"/>
</dbReference>
<name>A0ABV6AVR6_9DEIO</name>
<sequence length="285" mass="30784">MRQILLTTLALTVVSGAAAQSRAGWPTVLNIGIIPTEGSSASDERYAPLFTYLKNTLGVEVKSYVGADYAAVILAMQGKKIDMAYFGPKSYIEAADRAGAQALVRENALKGGTGYHSVIVVRADSPVKTMAQLKGMDFAFVDPNSTSGYLVPMSHFLLDLKVKPETYFKRVIFAGTHENVILGVKNGTIPVGATNDLDLARAVEGGALKASDLRIIWTSKEIPASTLSVRRDLPETFKKALSDALVKFKDPKGLENLQLKGYVVTTDQDYDPIRKLNEVTKAAAK</sequence>
<gene>
    <name evidence="4" type="primary">phnD</name>
    <name evidence="4" type="ORF">ACFFLM_06370</name>
</gene>
<dbReference type="InterPro" id="IPR017797">
    <property type="entry name" value="Phosphnate-bd"/>
</dbReference>
<organism evidence="4 5">
    <name type="scientific">Deinococcus oregonensis</name>
    <dbReference type="NCBI Taxonomy" id="1805970"/>
    <lineage>
        <taxon>Bacteria</taxon>
        <taxon>Thermotogati</taxon>
        <taxon>Deinococcota</taxon>
        <taxon>Deinococci</taxon>
        <taxon>Deinococcales</taxon>
        <taxon>Deinococcaceae</taxon>
        <taxon>Deinococcus</taxon>
    </lineage>
</organism>
<dbReference type="NCBIfam" id="TIGR01098">
    <property type="entry name" value="3A0109s03R"/>
    <property type="match status" value="1"/>
</dbReference>
<evidence type="ECO:0000256" key="3">
    <source>
        <dbReference type="SAM" id="SignalP"/>
    </source>
</evidence>
<dbReference type="Pfam" id="PF12974">
    <property type="entry name" value="Phosphonate-bd"/>
    <property type="match status" value="1"/>
</dbReference>
<evidence type="ECO:0000256" key="2">
    <source>
        <dbReference type="ARBA" id="ARBA00022729"/>
    </source>
</evidence>
<reference evidence="4 5" key="1">
    <citation type="submission" date="2024-09" db="EMBL/GenBank/DDBJ databases">
        <authorList>
            <person name="Sun Q."/>
            <person name="Mori K."/>
        </authorList>
    </citation>
    <scope>NUCLEOTIDE SEQUENCE [LARGE SCALE GENOMIC DNA]</scope>
    <source>
        <strain evidence="4 5">JCM 13503</strain>
    </source>
</reference>
<dbReference type="Proteomes" id="UP001589733">
    <property type="component" value="Unassembled WGS sequence"/>
</dbReference>
<evidence type="ECO:0000256" key="1">
    <source>
        <dbReference type="ARBA" id="ARBA00007162"/>
    </source>
</evidence>
<evidence type="ECO:0000313" key="4">
    <source>
        <dbReference type="EMBL" id="MFB9991590.1"/>
    </source>
</evidence>
<proteinExistence type="inferred from homology"/>
<dbReference type="SUPFAM" id="SSF53850">
    <property type="entry name" value="Periplasmic binding protein-like II"/>
    <property type="match status" value="1"/>
</dbReference>